<dbReference type="InterPro" id="IPR018873">
    <property type="entry name" value="KilA-N_DNA-bd_domain"/>
</dbReference>
<comment type="caution">
    <text evidence="4">The sequence shown here is derived from an EMBL/GenBank/DDBJ whole genome shotgun (WGS) entry which is preliminary data.</text>
</comment>
<proteinExistence type="predicted"/>
<protein>
    <recommendedName>
        <fullName evidence="3">KilA-N DNA-binding domain-containing protein</fullName>
    </recommendedName>
</protein>
<keyword evidence="1" id="KW-0175">Coiled coil</keyword>
<dbReference type="Proteomes" id="UP000185911">
    <property type="component" value="Unassembled WGS sequence"/>
</dbReference>
<evidence type="ECO:0000313" key="4">
    <source>
        <dbReference type="EMBL" id="OLP08093.1"/>
    </source>
</evidence>
<dbReference type="Pfam" id="PF10543">
    <property type="entry name" value="ORF6N"/>
    <property type="match status" value="1"/>
</dbReference>
<keyword evidence="5" id="KW-1185">Reference proteome</keyword>
<feature type="region of interest" description="Disordered" evidence="2">
    <location>
        <begin position="168"/>
        <end position="208"/>
    </location>
</feature>
<reference evidence="4 5" key="1">
    <citation type="submission" date="2017-01" db="EMBL/GenBank/DDBJ databases">
        <title>Genome sequence of Rhodoferax antarcticus ANT.BR, a psychrophilic purple nonsulfur bacterium from an Antarctic microbial mat.</title>
        <authorList>
            <person name="Baker J."/>
            <person name="Riester C."/>
            <person name="Skinner B."/>
            <person name="Newell A."/>
            <person name="Swingley W."/>
            <person name="Madigan M."/>
            <person name="Jung D."/>
            <person name="Asao M."/>
            <person name="Chen M."/>
            <person name="Loughlin P."/>
            <person name="Pan H."/>
            <person name="Lin S."/>
            <person name="Li N."/>
            <person name="Shaw J."/>
            <person name="Prado M."/>
            <person name="Sherman C."/>
            <person name="Li X."/>
            <person name="Tang J."/>
            <person name="Blankenship R."/>
            <person name="Zhao T."/>
            <person name="Touchman J."/>
            <person name="Sattley M."/>
        </authorList>
    </citation>
    <scope>NUCLEOTIDE SEQUENCE [LARGE SCALE GENOMIC DNA]</scope>
    <source>
        <strain evidence="4 5">ANT.BR</strain>
    </source>
</reference>
<gene>
    <name evidence="4" type="ORF">BLL52_0381</name>
</gene>
<feature type="compositionally biased region" description="Basic and acidic residues" evidence="2">
    <location>
        <begin position="187"/>
        <end position="200"/>
    </location>
</feature>
<dbReference type="AlphaFoldDB" id="A0A1Q8YJD3"/>
<evidence type="ECO:0000256" key="1">
    <source>
        <dbReference type="SAM" id="Coils"/>
    </source>
</evidence>
<feature type="coiled-coil region" evidence="1">
    <location>
        <begin position="119"/>
        <end position="146"/>
    </location>
</feature>
<organism evidence="4 5">
    <name type="scientific">Rhodoferax antarcticus ANT.BR</name>
    <dbReference type="NCBI Taxonomy" id="1111071"/>
    <lineage>
        <taxon>Bacteria</taxon>
        <taxon>Pseudomonadati</taxon>
        <taxon>Pseudomonadota</taxon>
        <taxon>Betaproteobacteria</taxon>
        <taxon>Burkholderiales</taxon>
        <taxon>Comamonadaceae</taxon>
        <taxon>Rhodoferax</taxon>
    </lineage>
</organism>
<accession>A0A1Q8YJD3</accession>
<name>A0A1Q8YJD3_9BURK</name>
<evidence type="ECO:0000256" key="2">
    <source>
        <dbReference type="SAM" id="MobiDB-lite"/>
    </source>
</evidence>
<evidence type="ECO:0000313" key="5">
    <source>
        <dbReference type="Proteomes" id="UP000185911"/>
    </source>
</evidence>
<dbReference type="EMBL" id="MSYM01000005">
    <property type="protein sequence ID" value="OLP08093.1"/>
    <property type="molecule type" value="Genomic_DNA"/>
</dbReference>
<sequence>MPTAPAVESISLSIAMLRSQRVILDSDLAALYGVQTKRLNEQIKRNAARFPSDFMFQLSDDEATALRSQFATLKTGRGQHRKYQPYVFTEHGAIMAAMVLNSPRAVEVSVYVVRAFTRLRQAAAIHEDLAKRLTELEMKTESLDIQHDTFSRNTRNQLKQVFDALRELMTPPDPPKRPIGFVTPQDKTPDKSQDSKDSKGTKATRSKR</sequence>
<evidence type="ECO:0000259" key="3">
    <source>
        <dbReference type="Pfam" id="PF10543"/>
    </source>
</evidence>
<dbReference type="STRING" id="81479.RA876_15930"/>
<feature type="domain" description="KilA-N DNA-binding" evidence="3">
    <location>
        <begin position="13"/>
        <end position="98"/>
    </location>
</feature>